<feature type="compositionally biased region" description="Polar residues" evidence="1">
    <location>
        <begin position="53"/>
        <end position="64"/>
    </location>
</feature>
<dbReference type="Proteomes" id="UP001056384">
    <property type="component" value="Chromosome 1"/>
</dbReference>
<sequence>MLEFMSQQALTPTPTNNSRMSLAILPSQPMAYSPSTTLLGPSPSPAKRPKLSLDTNNVPSISGKASTSLRLDTLSAASPTSRNTFSNALNPAHAPSKRVRKPVLAISTGAASSDQYSAQPSQALESAESSATTATSVSSIESISNVVPYKLAFNTTSILVNSPIPRAPKRSVFSHPRPMFPAPKKVAFREPLTEDVRTTRFTLRHSDIESSTSTISTLDSADAAARTQDSAKKEKVDQSHEAGQRSKTAAPHAGDKRESSDEEDSDCPATPVAGRRKRHRQWVWTLPTSAGNNARLAERKEDDALFCKPVESHEERLTSQS</sequence>
<proteinExistence type="predicted"/>
<gene>
    <name evidence="2" type="ORF">Slin15195_G013780</name>
</gene>
<name>A0A9Q9EFM5_9PEZI</name>
<feature type="region of interest" description="Disordered" evidence="1">
    <location>
        <begin position="77"/>
        <end position="101"/>
    </location>
</feature>
<feature type="compositionally biased region" description="Basic and acidic residues" evidence="1">
    <location>
        <begin position="229"/>
        <end position="244"/>
    </location>
</feature>
<feature type="compositionally biased region" description="Low complexity" evidence="1">
    <location>
        <begin position="209"/>
        <end position="225"/>
    </location>
</feature>
<accession>A0A9Q9EFM5</accession>
<dbReference type="AlphaFoldDB" id="A0A9Q9EFM5"/>
<evidence type="ECO:0000313" key="3">
    <source>
        <dbReference type="Proteomes" id="UP001056384"/>
    </source>
</evidence>
<protein>
    <submittedName>
        <fullName evidence="2">Uncharacterized protein</fullName>
    </submittedName>
</protein>
<organism evidence="2 3">
    <name type="scientific">Septoria linicola</name>
    <dbReference type="NCBI Taxonomy" id="215465"/>
    <lineage>
        <taxon>Eukaryota</taxon>
        <taxon>Fungi</taxon>
        <taxon>Dikarya</taxon>
        <taxon>Ascomycota</taxon>
        <taxon>Pezizomycotina</taxon>
        <taxon>Dothideomycetes</taxon>
        <taxon>Dothideomycetidae</taxon>
        <taxon>Mycosphaerellales</taxon>
        <taxon>Mycosphaerellaceae</taxon>
        <taxon>Septoria</taxon>
    </lineage>
</organism>
<keyword evidence="3" id="KW-1185">Reference proteome</keyword>
<feature type="compositionally biased region" description="Polar residues" evidence="1">
    <location>
        <begin position="77"/>
        <end position="89"/>
    </location>
</feature>
<feature type="region of interest" description="Disordered" evidence="1">
    <location>
        <begin position="208"/>
        <end position="298"/>
    </location>
</feature>
<feature type="region of interest" description="Disordered" evidence="1">
    <location>
        <begin position="32"/>
        <end position="64"/>
    </location>
</feature>
<evidence type="ECO:0000313" key="2">
    <source>
        <dbReference type="EMBL" id="USW48059.1"/>
    </source>
</evidence>
<evidence type="ECO:0000256" key="1">
    <source>
        <dbReference type="SAM" id="MobiDB-lite"/>
    </source>
</evidence>
<reference evidence="2" key="1">
    <citation type="submission" date="2022-06" db="EMBL/GenBank/DDBJ databases">
        <title>Complete genome sequences of two strains of the flax pathogen Septoria linicola.</title>
        <authorList>
            <person name="Lapalu N."/>
            <person name="Simon A."/>
            <person name="Demenou B."/>
            <person name="Paumier D."/>
            <person name="Guillot M.-P."/>
            <person name="Gout L."/>
            <person name="Valade R."/>
        </authorList>
    </citation>
    <scope>NUCLEOTIDE SEQUENCE</scope>
    <source>
        <strain evidence="2">SE15195</strain>
    </source>
</reference>
<dbReference type="EMBL" id="CP099418">
    <property type="protein sequence ID" value="USW48059.1"/>
    <property type="molecule type" value="Genomic_DNA"/>
</dbReference>